<keyword evidence="1" id="KW-0732">Signal</keyword>
<dbReference type="EMBL" id="QJKJ01011518">
    <property type="protein sequence ID" value="RDX70963.1"/>
    <property type="molecule type" value="Genomic_DNA"/>
</dbReference>
<evidence type="ECO:0000256" key="1">
    <source>
        <dbReference type="SAM" id="SignalP"/>
    </source>
</evidence>
<dbReference type="PANTHER" id="PTHR47273">
    <property type="entry name" value="EXPRESSED PROTEIN"/>
    <property type="match status" value="1"/>
</dbReference>
<evidence type="ECO:0000313" key="3">
    <source>
        <dbReference type="Proteomes" id="UP000257109"/>
    </source>
</evidence>
<comment type="caution">
    <text evidence="2">The sequence shown here is derived from an EMBL/GenBank/DDBJ whole genome shotgun (WGS) entry which is preliminary data.</text>
</comment>
<feature type="chain" id="PRO_5016688795" description="Pollen Ole e 1 allergen and extensin family protein" evidence="1">
    <location>
        <begin position="19"/>
        <end position="150"/>
    </location>
</feature>
<organism evidence="2 3">
    <name type="scientific">Mucuna pruriens</name>
    <name type="common">Velvet bean</name>
    <name type="synonym">Dolichos pruriens</name>
    <dbReference type="NCBI Taxonomy" id="157652"/>
    <lineage>
        <taxon>Eukaryota</taxon>
        <taxon>Viridiplantae</taxon>
        <taxon>Streptophyta</taxon>
        <taxon>Embryophyta</taxon>
        <taxon>Tracheophyta</taxon>
        <taxon>Spermatophyta</taxon>
        <taxon>Magnoliopsida</taxon>
        <taxon>eudicotyledons</taxon>
        <taxon>Gunneridae</taxon>
        <taxon>Pentapetalae</taxon>
        <taxon>rosids</taxon>
        <taxon>fabids</taxon>
        <taxon>Fabales</taxon>
        <taxon>Fabaceae</taxon>
        <taxon>Papilionoideae</taxon>
        <taxon>50 kb inversion clade</taxon>
        <taxon>NPAAA clade</taxon>
        <taxon>indigoferoid/millettioid clade</taxon>
        <taxon>Phaseoleae</taxon>
        <taxon>Mucuna</taxon>
    </lineage>
</organism>
<gene>
    <name evidence="2" type="ORF">CR513_49736</name>
</gene>
<feature type="non-terminal residue" evidence="2">
    <location>
        <position position="150"/>
    </location>
</feature>
<accession>A0A371EYG8</accession>
<dbReference type="Pfam" id="PF01190">
    <property type="entry name" value="Pollen_Ole_e_1"/>
    <property type="match status" value="1"/>
</dbReference>
<dbReference type="OrthoDB" id="1935547at2759"/>
<proteinExistence type="predicted"/>
<dbReference type="AlphaFoldDB" id="A0A371EYG8"/>
<dbReference type="STRING" id="157652.A0A371EYG8"/>
<dbReference type="PANTHER" id="PTHR47273:SF4">
    <property type="entry name" value="EXPRESSED PROTEIN"/>
    <property type="match status" value="1"/>
</dbReference>
<evidence type="ECO:0000313" key="2">
    <source>
        <dbReference type="EMBL" id="RDX70963.1"/>
    </source>
</evidence>
<name>A0A371EYG8_MUCPR</name>
<feature type="signal peptide" evidence="1">
    <location>
        <begin position="1"/>
        <end position="18"/>
    </location>
</feature>
<evidence type="ECO:0008006" key="4">
    <source>
        <dbReference type="Google" id="ProtNLM"/>
    </source>
</evidence>
<reference evidence="2" key="1">
    <citation type="submission" date="2018-05" db="EMBL/GenBank/DDBJ databases">
        <title>Draft genome of Mucuna pruriens seed.</title>
        <authorList>
            <person name="Nnadi N.E."/>
            <person name="Vos R."/>
            <person name="Hasami M.H."/>
            <person name="Devisetty U.K."/>
            <person name="Aguiy J.C."/>
        </authorList>
    </citation>
    <scope>NUCLEOTIDE SEQUENCE [LARGE SCALE GENOMIC DNA]</scope>
    <source>
        <strain evidence="2">JCA_2017</strain>
    </source>
</reference>
<protein>
    <recommendedName>
        <fullName evidence="4">Pollen Ole e 1 allergen and extensin family protein</fullName>
    </recommendedName>
</protein>
<sequence>MCWFLLILFLSLTYGSVSETSHDKKLPSAVVIGTVYCDTCFQHGFSARSHFISGALVAVECKAGRSILSFRKEVKTNEHGKFKVKLPFKVSKHTKRIKECTVKLISSNVPHCAVASVATSSSMHLKTIKHGEHIFSAGLFSFKPTKKPHF</sequence>
<keyword evidence="3" id="KW-1185">Reference proteome</keyword>
<feature type="non-terminal residue" evidence="2">
    <location>
        <position position="1"/>
    </location>
</feature>
<dbReference type="Proteomes" id="UP000257109">
    <property type="component" value="Unassembled WGS sequence"/>
</dbReference>